<keyword evidence="6 8" id="KW-1133">Transmembrane helix</keyword>
<comment type="caution">
    <text evidence="10">The sequence shown here is derived from an EMBL/GenBank/DDBJ whole genome shotgun (WGS) entry which is preliminary data.</text>
</comment>
<feature type="transmembrane region" description="Helical" evidence="8">
    <location>
        <begin position="328"/>
        <end position="351"/>
    </location>
</feature>
<feature type="domain" description="Amino acid transporter transmembrane" evidence="9">
    <location>
        <begin position="1"/>
        <end position="350"/>
    </location>
</feature>
<evidence type="ECO:0000256" key="1">
    <source>
        <dbReference type="ARBA" id="ARBA00004141"/>
    </source>
</evidence>
<dbReference type="STRING" id="101127.A0A1X2GW54"/>
<feature type="transmembrane region" description="Helical" evidence="8">
    <location>
        <begin position="68"/>
        <end position="90"/>
    </location>
</feature>
<gene>
    <name evidence="10" type="ORF">DM01DRAFT_1298902</name>
</gene>
<feature type="transmembrane region" description="Helical" evidence="8">
    <location>
        <begin position="183"/>
        <end position="204"/>
    </location>
</feature>
<feature type="transmembrane region" description="Helical" evidence="8">
    <location>
        <begin position="299"/>
        <end position="322"/>
    </location>
</feature>
<feature type="transmembrane region" description="Helical" evidence="8">
    <location>
        <begin position="372"/>
        <end position="395"/>
    </location>
</feature>
<reference evidence="10 11" key="1">
    <citation type="submission" date="2016-07" db="EMBL/GenBank/DDBJ databases">
        <title>Pervasive Adenine N6-methylation of Active Genes in Fungi.</title>
        <authorList>
            <consortium name="DOE Joint Genome Institute"/>
            <person name="Mondo S.J."/>
            <person name="Dannebaum R.O."/>
            <person name="Kuo R.C."/>
            <person name="Labutti K."/>
            <person name="Haridas S."/>
            <person name="Kuo A."/>
            <person name="Salamov A."/>
            <person name="Ahrendt S.R."/>
            <person name="Lipzen A."/>
            <person name="Sullivan W."/>
            <person name="Andreopoulos W.B."/>
            <person name="Clum A."/>
            <person name="Lindquist E."/>
            <person name="Daum C."/>
            <person name="Ramamoorthy G.K."/>
            <person name="Gryganskyi A."/>
            <person name="Culley D."/>
            <person name="Magnuson J.K."/>
            <person name="James T.Y."/>
            <person name="O'Malley M.A."/>
            <person name="Stajich J.E."/>
            <person name="Spatafora J.W."/>
            <person name="Visel A."/>
            <person name="Grigoriev I.V."/>
        </authorList>
    </citation>
    <scope>NUCLEOTIDE SEQUENCE [LARGE SCALE GENOMIC DNA]</scope>
    <source>
        <strain evidence="10 11">NRRL 3301</strain>
    </source>
</reference>
<feature type="transmembrane region" description="Helical" evidence="8">
    <location>
        <begin position="110"/>
        <end position="130"/>
    </location>
</feature>
<evidence type="ECO:0000256" key="8">
    <source>
        <dbReference type="SAM" id="Phobius"/>
    </source>
</evidence>
<feature type="transmembrane region" description="Helical" evidence="8">
    <location>
        <begin position="258"/>
        <end position="279"/>
    </location>
</feature>
<dbReference type="PANTHER" id="PTHR22950:SF458">
    <property type="entry name" value="SODIUM-COUPLED NEUTRAL AMINO ACID TRANSPORTER 11-RELATED"/>
    <property type="match status" value="1"/>
</dbReference>
<evidence type="ECO:0000313" key="11">
    <source>
        <dbReference type="Proteomes" id="UP000242146"/>
    </source>
</evidence>
<evidence type="ECO:0000256" key="3">
    <source>
        <dbReference type="ARBA" id="ARBA00022448"/>
    </source>
</evidence>
<keyword evidence="3" id="KW-0813">Transport</keyword>
<proteinExistence type="inferred from homology"/>
<accession>A0A1X2GW54</accession>
<evidence type="ECO:0000313" key="10">
    <source>
        <dbReference type="EMBL" id="ORX62267.1"/>
    </source>
</evidence>
<dbReference type="Pfam" id="PF01490">
    <property type="entry name" value="Aa_trans"/>
    <property type="match status" value="1"/>
</dbReference>
<sequence>MNLVNAMMGSGIIGLPLAIHLCGFWLGIVCSILMGILTCLAIHLTVVCGMHANCYGLDSLCGLLFGRYGHFVCNLVLLFHTGITSVSYYIMLADISSCLIEFYLPQFPILANRVLIVGFLGVAVGLPLSLPRSPAQLANWSTLSVIFLPLMQVGVMLRLHYYVPDWHEIELEVQPLSQDTFKGIAIMALSFGCSQNIFGLYLSTRDQRPRAWLTISVIATVLCYVFNYTFAILGYLCFGKNVQANVLLNFPLDDTCINLVRLFLAIFLVITVPMCMYPCRDALQSLRGKSTFGQGSSDLDHNITTCLLFAPILYLGATLTSLGTVFDIIGGVSTMLLGFLLPGAAFFKLYFGKPVAASKPLLYTPPPMKPLNGTQACVAACLLVVGTMILFFTLADYL</sequence>
<organism evidence="10 11">
    <name type="scientific">Hesseltinella vesiculosa</name>
    <dbReference type="NCBI Taxonomy" id="101127"/>
    <lineage>
        <taxon>Eukaryota</taxon>
        <taxon>Fungi</taxon>
        <taxon>Fungi incertae sedis</taxon>
        <taxon>Mucoromycota</taxon>
        <taxon>Mucoromycotina</taxon>
        <taxon>Mucoromycetes</taxon>
        <taxon>Mucorales</taxon>
        <taxon>Cunninghamellaceae</taxon>
        <taxon>Hesseltinella</taxon>
    </lineage>
</organism>
<evidence type="ECO:0000256" key="5">
    <source>
        <dbReference type="ARBA" id="ARBA00022970"/>
    </source>
</evidence>
<feature type="transmembrane region" description="Helical" evidence="8">
    <location>
        <begin position="211"/>
        <end position="238"/>
    </location>
</feature>
<protein>
    <recommendedName>
        <fullName evidence="9">Amino acid transporter transmembrane domain-containing protein</fullName>
    </recommendedName>
</protein>
<evidence type="ECO:0000256" key="7">
    <source>
        <dbReference type="ARBA" id="ARBA00023136"/>
    </source>
</evidence>
<dbReference type="OrthoDB" id="28208at2759"/>
<keyword evidence="11" id="KW-1185">Reference proteome</keyword>
<keyword evidence="4 8" id="KW-0812">Transmembrane</keyword>
<comment type="subcellular location">
    <subcellularLocation>
        <location evidence="1">Membrane</location>
        <topology evidence="1">Multi-pass membrane protein</topology>
    </subcellularLocation>
</comment>
<dbReference type="PANTHER" id="PTHR22950">
    <property type="entry name" value="AMINO ACID TRANSPORTER"/>
    <property type="match status" value="1"/>
</dbReference>
<evidence type="ECO:0000259" key="9">
    <source>
        <dbReference type="Pfam" id="PF01490"/>
    </source>
</evidence>
<keyword evidence="7 8" id="KW-0472">Membrane</keyword>
<dbReference type="AlphaFoldDB" id="A0A1X2GW54"/>
<evidence type="ECO:0000256" key="4">
    <source>
        <dbReference type="ARBA" id="ARBA00022692"/>
    </source>
</evidence>
<evidence type="ECO:0000256" key="2">
    <source>
        <dbReference type="ARBA" id="ARBA00008066"/>
    </source>
</evidence>
<dbReference type="GO" id="GO:0015179">
    <property type="term" value="F:L-amino acid transmembrane transporter activity"/>
    <property type="evidence" value="ECO:0007669"/>
    <property type="project" value="TreeGrafter"/>
</dbReference>
<dbReference type="InterPro" id="IPR013057">
    <property type="entry name" value="AA_transpt_TM"/>
</dbReference>
<feature type="transmembrane region" description="Helical" evidence="8">
    <location>
        <begin position="142"/>
        <end position="163"/>
    </location>
</feature>
<dbReference type="EMBL" id="MCGT01000002">
    <property type="protein sequence ID" value="ORX62267.1"/>
    <property type="molecule type" value="Genomic_DNA"/>
</dbReference>
<feature type="transmembrane region" description="Helical" evidence="8">
    <location>
        <begin position="24"/>
        <end position="47"/>
    </location>
</feature>
<dbReference type="GO" id="GO:0016020">
    <property type="term" value="C:membrane"/>
    <property type="evidence" value="ECO:0007669"/>
    <property type="project" value="UniProtKB-SubCell"/>
</dbReference>
<dbReference type="Proteomes" id="UP000242146">
    <property type="component" value="Unassembled WGS sequence"/>
</dbReference>
<evidence type="ECO:0000256" key="6">
    <source>
        <dbReference type="ARBA" id="ARBA00022989"/>
    </source>
</evidence>
<name>A0A1X2GW54_9FUNG</name>
<keyword evidence="5" id="KW-0029">Amino-acid transport</keyword>
<comment type="similarity">
    <text evidence="2">Belongs to the amino acid/polyamine transporter 2 family.</text>
</comment>